<gene>
    <name evidence="1" type="ORF">J5A65_13910</name>
</gene>
<evidence type="ECO:0000313" key="1">
    <source>
        <dbReference type="EMBL" id="QUC07987.1"/>
    </source>
</evidence>
<reference evidence="1 2" key="1">
    <citation type="submission" date="2021-03" db="EMBL/GenBank/DDBJ databases">
        <title>Human Oral Microbial Genomes.</title>
        <authorList>
            <person name="Johnston C.D."/>
            <person name="Chen T."/>
            <person name="Dewhirst F.E."/>
        </authorList>
    </citation>
    <scope>NUCLEOTIDE SEQUENCE [LARGE SCALE GENOMIC DNA]</scope>
    <source>
        <strain evidence="1 2">DSMZ 100122</strain>
    </source>
</reference>
<sequence>MTDTVERMFPLYEAKMLDAYDHRDADVYKSATAEKRQNQPRYLTDEDKADPWREALPINWVREEVLPGDLPAWLVGFSNVTSATNERTMLSAALPRGGVGNSYALVMGECKECLLGVFNSFAFDYVARLKVAGLNFNFFYLKQLPMPSPETFDRPCSWGAGSLRSWMNERVAALSCTSWAMAPMARDLMGKEKVYAWDPGKRLLIRCEIDAAVFHLFGIARDDVVYIMDTFRAVRKHDEAAHGEYRTKRIILGIYDAMQHAINSGVPYKPVVDLSSLVISSDESS</sequence>
<dbReference type="RefSeq" id="WP_212323359.1">
    <property type="nucleotide sequence ID" value="NZ_AP024463.1"/>
</dbReference>
<dbReference type="EMBL" id="CP072384">
    <property type="protein sequence ID" value="QUC07987.1"/>
    <property type="molecule type" value="Genomic_DNA"/>
</dbReference>
<evidence type="ECO:0000313" key="2">
    <source>
        <dbReference type="Proteomes" id="UP000678513"/>
    </source>
</evidence>
<keyword evidence="2" id="KW-1185">Reference proteome</keyword>
<name>A0ABX7Y466_9ACTN</name>
<protein>
    <submittedName>
        <fullName evidence="1">Uncharacterized protein</fullName>
    </submittedName>
</protein>
<dbReference type="Proteomes" id="UP000678513">
    <property type="component" value="Chromosome"/>
</dbReference>
<organism evidence="1 2">
    <name type="scientific">Arachnia rubra</name>
    <dbReference type="NCBI Taxonomy" id="1547448"/>
    <lineage>
        <taxon>Bacteria</taxon>
        <taxon>Bacillati</taxon>
        <taxon>Actinomycetota</taxon>
        <taxon>Actinomycetes</taxon>
        <taxon>Propionibacteriales</taxon>
        <taxon>Propionibacteriaceae</taxon>
        <taxon>Arachnia</taxon>
    </lineage>
</organism>
<accession>A0ABX7Y466</accession>
<proteinExistence type="predicted"/>